<evidence type="ECO:0000259" key="11">
    <source>
        <dbReference type="PROSITE" id="PS51779"/>
    </source>
</evidence>
<protein>
    <recommendedName>
        <fullName evidence="9">Cell division protein FtsQ</fullName>
    </recommendedName>
</protein>
<dbReference type="Gene3D" id="3.40.50.11690">
    <property type="entry name" value="Cell division protein FtsQ/DivIB"/>
    <property type="match status" value="1"/>
</dbReference>
<evidence type="ECO:0000313" key="12">
    <source>
        <dbReference type="EMBL" id="CCG09282.1"/>
    </source>
</evidence>
<evidence type="ECO:0000256" key="1">
    <source>
        <dbReference type="ARBA" id="ARBA00004370"/>
    </source>
</evidence>
<evidence type="ECO:0000256" key="7">
    <source>
        <dbReference type="ARBA" id="ARBA00023136"/>
    </source>
</evidence>
<evidence type="ECO:0000256" key="2">
    <source>
        <dbReference type="ARBA" id="ARBA00022475"/>
    </source>
</evidence>
<dbReference type="InterPro" id="IPR026579">
    <property type="entry name" value="FtsQ"/>
</dbReference>
<feature type="compositionally biased region" description="Basic and acidic residues" evidence="10">
    <location>
        <begin position="276"/>
        <end position="287"/>
    </location>
</feature>
<keyword evidence="7 9" id="KW-0472">Membrane</keyword>
<sequence length="356" mass="38127">MRHLTDVTADLTPIAAGRGRDPLRTLTRASLVFLLAGLVGAAYLAARTPSLIPLLTQPWGTGSGLPGVAVPFAEQGMVLAQVSVTGRRQTDARDVLEAVGAPQGTPLLAIEPERVRKALEALPWVAEARVERRLPDRLHIALRERTPLALWQNNGQFTVIDSLGTPIPVDPAAWSHLPLVVGPGAPSRTRALLDLLGTQPELAGKVVASTLVGERRWTLRLGSLQEGIVVRLPEAEPAQALALLVRLDREQGLLSRDIDTIDMRLPDRLVIRVRNHQEERPRSDVEAKASLPNAEARANQPNAEAKASLPNVQAKASQSEVVAKARRPEVETQAPPPAPLRSQPAGAGARTGGQDA</sequence>
<keyword evidence="6 9" id="KW-1133">Transmembrane helix</keyword>
<evidence type="ECO:0000256" key="3">
    <source>
        <dbReference type="ARBA" id="ARBA00022519"/>
    </source>
</evidence>
<comment type="similarity">
    <text evidence="9">Belongs to the FtsQ/DivIB family. FtsQ subfamily.</text>
</comment>
<keyword evidence="5 9" id="KW-0812">Transmembrane</keyword>
<feature type="domain" description="POTRA" evidence="11">
    <location>
        <begin position="77"/>
        <end position="145"/>
    </location>
</feature>
<keyword evidence="3 9" id="KW-0997">Cell inner membrane</keyword>
<dbReference type="GO" id="GO:0005886">
    <property type="term" value="C:plasma membrane"/>
    <property type="evidence" value="ECO:0007669"/>
    <property type="project" value="UniProtKB-SubCell"/>
</dbReference>
<feature type="transmembrane region" description="Helical" evidence="9">
    <location>
        <begin position="26"/>
        <end position="46"/>
    </location>
</feature>
<dbReference type="InterPro" id="IPR013685">
    <property type="entry name" value="POTRA_FtsQ_type"/>
</dbReference>
<evidence type="ECO:0000256" key="4">
    <source>
        <dbReference type="ARBA" id="ARBA00022618"/>
    </source>
</evidence>
<dbReference type="OrthoDB" id="9783091at2"/>
<proteinExistence type="inferred from homology"/>
<name>H6SNF1_PARPM</name>
<dbReference type="AlphaFoldDB" id="H6SNF1"/>
<comment type="subcellular location">
    <subcellularLocation>
        <location evidence="9">Cell inner membrane</location>
        <topology evidence="9">Single-pass type II membrane protein</topology>
    </subcellularLocation>
    <subcellularLocation>
        <location evidence="1">Membrane</location>
    </subcellularLocation>
    <text evidence="9">Localizes to the division septum.</text>
</comment>
<dbReference type="RefSeq" id="WP_014415912.1">
    <property type="nucleotide sequence ID" value="NC_017059.1"/>
</dbReference>
<dbReference type="InterPro" id="IPR045335">
    <property type="entry name" value="FtsQ_C_sf"/>
</dbReference>
<dbReference type="eggNOG" id="COG1589">
    <property type="taxonomic scope" value="Bacteria"/>
</dbReference>
<dbReference type="InterPro" id="IPR034746">
    <property type="entry name" value="POTRA"/>
</dbReference>
<keyword evidence="2 9" id="KW-1003">Cell membrane</keyword>
<dbReference type="Gene3D" id="3.10.20.310">
    <property type="entry name" value="membrane protein fhac"/>
    <property type="match status" value="1"/>
</dbReference>
<dbReference type="KEGG" id="rpm:RSPPHO_02656"/>
<accession>H6SNF1</accession>
<dbReference type="EMBL" id="HE663493">
    <property type="protein sequence ID" value="CCG09282.1"/>
    <property type="molecule type" value="Genomic_DNA"/>
</dbReference>
<evidence type="ECO:0000256" key="5">
    <source>
        <dbReference type="ARBA" id="ARBA00022692"/>
    </source>
</evidence>
<evidence type="ECO:0000313" key="13">
    <source>
        <dbReference type="Proteomes" id="UP000033220"/>
    </source>
</evidence>
<dbReference type="PATRIC" id="fig|1150469.3.peg.3020"/>
<evidence type="ECO:0000256" key="6">
    <source>
        <dbReference type="ARBA" id="ARBA00022989"/>
    </source>
</evidence>
<dbReference type="Pfam" id="PF08478">
    <property type="entry name" value="POTRA_1"/>
    <property type="match status" value="1"/>
</dbReference>
<organism evidence="12 13">
    <name type="scientific">Pararhodospirillum photometricum DSM 122</name>
    <dbReference type="NCBI Taxonomy" id="1150469"/>
    <lineage>
        <taxon>Bacteria</taxon>
        <taxon>Pseudomonadati</taxon>
        <taxon>Pseudomonadota</taxon>
        <taxon>Alphaproteobacteria</taxon>
        <taxon>Rhodospirillales</taxon>
        <taxon>Rhodospirillaceae</taxon>
        <taxon>Pararhodospirillum</taxon>
    </lineage>
</organism>
<dbReference type="PANTHER" id="PTHR35851:SF1">
    <property type="entry name" value="CELL DIVISION PROTEIN FTSQ"/>
    <property type="match status" value="1"/>
</dbReference>
<dbReference type="GO" id="GO:0043093">
    <property type="term" value="P:FtsZ-dependent cytokinesis"/>
    <property type="evidence" value="ECO:0007669"/>
    <property type="project" value="UniProtKB-UniRule"/>
</dbReference>
<keyword evidence="4 9" id="KW-0132">Cell division</keyword>
<evidence type="ECO:0000256" key="8">
    <source>
        <dbReference type="ARBA" id="ARBA00023306"/>
    </source>
</evidence>
<evidence type="ECO:0000256" key="9">
    <source>
        <dbReference type="HAMAP-Rule" id="MF_00911"/>
    </source>
</evidence>
<dbReference type="PROSITE" id="PS51779">
    <property type="entry name" value="POTRA"/>
    <property type="match status" value="1"/>
</dbReference>
<dbReference type="GO" id="GO:0032153">
    <property type="term" value="C:cell division site"/>
    <property type="evidence" value="ECO:0007669"/>
    <property type="project" value="UniProtKB-UniRule"/>
</dbReference>
<dbReference type="HOGENOM" id="CLU_066635_0_0_5"/>
<evidence type="ECO:0000256" key="10">
    <source>
        <dbReference type="SAM" id="MobiDB-lite"/>
    </source>
</evidence>
<dbReference type="HAMAP" id="MF_00911">
    <property type="entry name" value="FtsQ_subfam"/>
    <property type="match status" value="1"/>
</dbReference>
<dbReference type="Proteomes" id="UP000033220">
    <property type="component" value="Chromosome DSM 122"/>
</dbReference>
<dbReference type="Pfam" id="PF03799">
    <property type="entry name" value="FtsQ_DivIB_C"/>
    <property type="match status" value="1"/>
</dbReference>
<comment type="function">
    <text evidence="9">Essential cell division protein.</text>
</comment>
<dbReference type="InterPro" id="IPR005548">
    <property type="entry name" value="Cell_div_FtsQ/DivIB_C"/>
</dbReference>
<dbReference type="STRING" id="1150469.RSPPHO_02656"/>
<feature type="region of interest" description="Disordered" evidence="10">
    <location>
        <begin position="276"/>
        <end position="356"/>
    </location>
</feature>
<dbReference type="GO" id="GO:0090529">
    <property type="term" value="P:cell septum assembly"/>
    <property type="evidence" value="ECO:0007669"/>
    <property type="project" value="InterPro"/>
</dbReference>
<keyword evidence="13" id="KW-1185">Reference proteome</keyword>
<keyword evidence="8 9" id="KW-0131">Cell cycle</keyword>
<feature type="compositionally biased region" description="Polar residues" evidence="10">
    <location>
        <begin position="310"/>
        <end position="320"/>
    </location>
</feature>
<reference evidence="12 13" key="1">
    <citation type="submission" date="2012-02" db="EMBL/GenBank/DDBJ databases">
        <title>Shotgun genome sequence of Phaeospirillum photometricum DSM 122.</title>
        <authorList>
            <person name="Duquesne K."/>
            <person name="Sturgis J."/>
        </authorList>
    </citation>
    <scope>NUCLEOTIDE SEQUENCE [LARGE SCALE GENOMIC DNA]</scope>
    <source>
        <strain evidence="13">DSM122</strain>
    </source>
</reference>
<dbReference type="PANTHER" id="PTHR35851">
    <property type="entry name" value="CELL DIVISION PROTEIN FTSQ"/>
    <property type="match status" value="1"/>
</dbReference>
<gene>
    <name evidence="9" type="primary">ftsQ</name>
    <name evidence="12" type="ORF">RSPPHO_02656</name>
</gene>